<proteinExistence type="predicted"/>
<dbReference type="PANTHER" id="PTHR30531">
    <property type="entry name" value="FLAGELLAR BIOSYNTHETIC PROTEIN FLHB"/>
    <property type="match status" value="1"/>
</dbReference>
<name>A0ABV7BUL6_9PROT</name>
<dbReference type="RefSeq" id="WP_216835832.1">
    <property type="nucleotide sequence ID" value="NZ_JAFNJS010000002.1"/>
</dbReference>
<dbReference type="Pfam" id="PF01312">
    <property type="entry name" value="Bac_export_2"/>
    <property type="match status" value="1"/>
</dbReference>
<evidence type="ECO:0000313" key="4">
    <source>
        <dbReference type="Proteomes" id="UP001595420"/>
    </source>
</evidence>
<accession>A0ABV7BUL6</accession>
<protein>
    <submittedName>
        <fullName evidence="3">Flagellar biosynthesis protein FlhB</fullName>
    </submittedName>
</protein>
<keyword evidence="3" id="KW-0282">Flagellum</keyword>
<evidence type="ECO:0000313" key="3">
    <source>
        <dbReference type="EMBL" id="MFC2999745.1"/>
    </source>
</evidence>
<keyword evidence="3" id="KW-0969">Cilium</keyword>
<sequence>MAEGGEGGDAADRTEAATPRRIEKAREDGQVAMSREAVGWAALAGGTLAAMLALPVTGSEMLRAMRATLERGHALEMTDTVLRLSGHGLMAVLPVAAAAGFGAVAATLLQTGGLVTAKNMAPRLDKISPWAGLKRLVSPESAVELLRNLLKLGLVGVALWYALGDLQEIQAALHQAPGALPATAGAAALRLMLAALVAFAGIAGLDVMWVRYRHFSRLRMSKQELREEAKDSEGDPMLKARRRQMRQAQGRRRMMAAVPRADVVVTNPTHYAVALSYGGDSAAPKVVAKGVDAMAARIRDVAQQHGVPLVANPPLARALWRLEVDAEIPPEHYQAVAEIIAYVWRQRGASSRSG</sequence>
<keyword evidence="4" id="KW-1185">Reference proteome</keyword>
<keyword evidence="2" id="KW-1133">Transmembrane helix</keyword>
<feature type="compositionally biased region" description="Basic and acidic residues" evidence="1">
    <location>
        <begin position="10"/>
        <end position="28"/>
    </location>
</feature>
<dbReference type="InterPro" id="IPR006135">
    <property type="entry name" value="T3SS_substrate_exporter"/>
</dbReference>
<reference evidence="4" key="1">
    <citation type="journal article" date="2019" name="Int. J. Syst. Evol. Microbiol.">
        <title>The Global Catalogue of Microorganisms (GCM) 10K type strain sequencing project: providing services to taxonomists for standard genome sequencing and annotation.</title>
        <authorList>
            <consortium name="The Broad Institute Genomics Platform"/>
            <consortium name="The Broad Institute Genome Sequencing Center for Infectious Disease"/>
            <person name="Wu L."/>
            <person name="Ma J."/>
        </authorList>
    </citation>
    <scope>NUCLEOTIDE SEQUENCE [LARGE SCALE GENOMIC DNA]</scope>
    <source>
        <strain evidence="4">CGMCC 1.16855</strain>
    </source>
</reference>
<dbReference type="EMBL" id="JBHRSB010000002">
    <property type="protein sequence ID" value="MFC2999745.1"/>
    <property type="molecule type" value="Genomic_DNA"/>
</dbReference>
<keyword evidence="2" id="KW-0472">Membrane</keyword>
<gene>
    <name evidence="3" type="ORF">ACFOD3_07565</name>
</gene>
<keyword evidence="3" id="KW-0966">Cell projection</keyword>
<dbReference type="PANTHER" id="PTHR30531:SF12">
    <property type="entry name" value="FLAGELLAR BIOSYNTHETIC PROTEIN FLHB"/>
    <property type="match status" value="1"/>
</dbReference>
<organism evidence="3 4">
    <name type="scientific">Falsiroseomonas tokyonensis</name>
    <dbReference type="NCBI Taxonomy" id="430521"/>
    <lineage>
        <taxon>Bacteria</taxon>
        <taxon>Pseudomonadati</taxon>
        <taxon>Pseudomonadota</taxon>
        <taxon>Alphaproteobacteria</taxon>
        <taxon>Acetobacterales</taxon>
        <taxon>Roseomonadaceae</taxon>
        <taxon>Falsiroseomonas</taxon>
    </lineage>
</organism>
<feature type="transmembrane region" description="Helical" evidence="2">
    <location>
        <begin position="183"/>
        <end position="210"/>
    </location>
</feature>
<dbReference type="Proteomes" id="UP001595420">
    <property type="component" value="Unassembled WGS sequence"/>
</dbReference>
<evidence type="ECO:0000256" key="2">
    <source>
        <dbReference type="SAM" id="Phobius"/>
    </source>
</evidence>
<feature type="transmembrane region" description="Helical" evidence="2">
    <location>
        <begin position="37"/>
        <end position="56"/>
    </location>
</feature>
<keyword evidence="2" id="KW-0812">Transmembrane</keyword>
<evidence type="ECO:0000256" key="1">
    <source>
        <dbReference type="SAM" id="MobiDB-lite"/>
    </source>
</evidence>
<comment type="caution">
    <text evidence="3">The sequence shown here is derived from an EMBL/GenBank/DDBJ whole genome shotgun (WGS) entry which is preliminary data.</text>
</comment>
<feature type="region of interest" description="Disordered" evidence="1">
    <location>
        <begin position="1"/>
        <end position="28"/>
    </location>
</feature>